<sequence length="102" mass="11249">MWLFDSPAAAAAELPDLRKYRLAFIDFVHGVLSLMVFVAVALRDKNVVSCFYPRPGHEAQEVLDIVPIGIGLICSLLFVVFPTRRHGIGYPVTTDTSGTDKD</sequence>
<evidence type="ECO:0000256" key="6">
    <source>
        <dbReference type="SAM" id="Phobius"/>
    </source>
</evidence>
<proteinExistence type="inferred from homology"/>
<comment type="subcellular location">
    <subcellularLocation>
        <location evidence="1">Membrane</location>
        <topology evidence="1">Multi-pass membrane protein</topology>
    </subcellularLocation>
</comment>
<evidence type="ECO:0000256" key="4">
    <source>
        <dbReference type="ARBA" id="ARBA00022989"/>
    </source>
</evidence>
<evidence type="ECO:0000313" key="8">
    <source>
        <dbReference type="Proteomes" id="UP001642360"/>
    </source>
</evidence>
<keyword evidence="4 6" id="KW-1133">Transmembrane helix</keyword>
<keyword evidence="3 6" id="KW-0812">Transmembrane</keyword>
<dbReference type="AlphaFoldDB" id="A0ABC8RQT0"/>
<keyword evidence="5 6" id="KW-0472">Membrane</keyword>
<feature type="transmembrane region" description="Helical" evidence="6">
    <location>
        <begin position="20"/>
        <end position="42"/>
    </location>
</feature>
<dbReference type="Proteomes" id="UP001642360">
    <property type="component" value="Unassembled WGS sequence"/>
</dbReference>
<dbReference type="PANTHER" id="PTHR31621">
    <property type="entry name" value="PROTEIN DMP3"/>
    <property type="match status" value="1"/>
</dbReference>
<dbReference type="PANTHER" id="PTHR31621:SF1">
    <property type="entry name" value="PROTEIN DMP5"/>
    <property type="match status" value="1"/>
</dbReference>
<evidence type="ECO:0000256" key="5">
    <source>
        <dbReference type="ARBA" id="ARBA00023136"/>
    </source>
</evidence>
<evidence type="ECO:0000256" key="1">
    <source>
        <dbReference type="ARBA" id="ARBA00004141"/>
    </source>
</evidence>
<organism evidence="7 8">
    <name type="scientific">Ilex paraguariensis</name>
    <name type="common">yerba mate</name>
    <dbReference type="NCBI Taxonomy" id="185542"/>
    <lineage>
        <taxon>Eukaryota</taxon>
        <taxon>Viridiplantae</taxon>
        <taxon>Streptophyta</taxon>
        <taxon>Embryophyta</taxon>
        <taxon>Tracheophyta</taxon>
        <taxon>Spermatophyta</taxon>
        <taxon>Magnoliopsida</taxon>
        <taxon>eudicotyledons</taxon>
        <taxon>Gunneridae</taxon>
        <taxon>Pentapetalae</taxon>
        <taxon>asterids</taxon>
        <taxon>campanulids</taxon>
        <taxon>Aquifoliales</taxon>
        <taxon>Aquifoliaceae</taxon>
        <taxon>Ilex</taxon>
    </lineage>
</organism>
<comment type="similarity">
    <text evidence="2">Belongs to the plant DMP1 protein family.</text>
</comment>
<comment type="caution">
    <text evidence="7">The sequence shown here is derived from an EMBL/GenBank/DDBJ whole genome shotgun (WGS) entry which is preliminary data.</text>
</comment>
<dbReference type="EMBL" id="CAUOFW020001669">
    <property type="protein sequence ID" value="CAK9147346.1"/>
    <property type="molecule type" value="Genomic_DNA"/>
</dbReference>
<keyword evidence="8" id="KW-1185">Reference proteome</keyword>
<dbReference type="InterPro" id="IPR007770">
    <property type="entry name" value="DMP"/>
</dbReference>
<gene>
    <name evidence="7" type="ORF">ILEXP_LOCUS15233</name>
</gene>
<dbReference type="GO" id="GO:0016020">
    <property type="term" value="C:membrane"/>
    <property type="evidence" value="ECO:0007669"/>
    <property type="project" value="UniProtKB-SubCell"/>
</dbReference>
<evidence type="ECO:0000256" key="2">
    <source>
        <dbReference type="ARBA" id="ARBA00008707"/>
    </source>
</evidence>
<evidence type="ECO:0000256" key="3">
    <source>
        <dbReference type="ARBA" id="ARBA00022692"/>
    </source>
</evidence>
<protein>
    <submittedName>
        <fullName evidence="7">Uncharacterized protein</fullName>
    </submittedName>
</protein>
<evidence type="ECO:0000313" key="7">
    <source>
        <dbReference type="EMBL" id="CAK9147346.1"/>
    </source>
</evidence>
<dbReference type="GO" id="GO:0005737">
    <property type="term" value="C:cytoplasm"/>
    <property type="evidence" value="ECO:0007669"/>
    <property type="project" value="UniProtKB-ARBA"/>
</dbReference>
<feature type="transmembrane region" description="Helical" evidence="6">
    <location>
        <begin position="62"/>
        <end position="81"/>
    </location>
</feature>
<name>A0ABC8RQT0_9AQUA</name>
<accession>A0ABC8RQT0</accession>
<reference evidence="7 8" key="1">
    <citation type="submission" date="2024-02" db="EMBL/GenBank/DDBJ databases">
        <authorList>
            <person name="Vignale AGUSTIN F."/>
            <person name="Sosa J E."/>
            <person name="Modenutti C."/>
        </authorList>
    </citation>
    <scope>NUCLEOTIDE SEQUENCE [LARGE SCALE GENOMIC DNA]</scope>
</reference>
<dbReference type="Pfam" id="PF05078">
    <property type="entry name" value="DUF679"/>
    <property type="match status" value="1"/>
</dbReference>